<evidence type="ECO:0000313" key="4">
    <source>
        <dbReference type="Proteomes" id="UP001216595"/>
    </source>
</evidence>
<proteinExistence type="inferred from homology"/>
<dbReference type="PIRSF" id="PIRSF039008">
    <property type="entry name" value="YjbJ"/>
    <property type="match status" value="1"/>
</dbReference>
<evidence type="ECO:0000256" key="1">
    <source>
        <dbReference type="ARBA" id="ARBA00009129"/>
    </source>
</evidence>
<keyword evidence="4" id="KW-1185">Reference proteome</keyword>
<name>A0ABT5IC33_9CAUL</name>
<dbReference type="Proteomes" id="UP001216595">
    <property type="component" value="Unassembled WGS sequence"/>
</dbReference>
<dbReference type="EMBL" id="JAQQKW010000003">
    <property type="protein sequence ID" value="MDC7693735.1"/>
    <property type="molecule type" value="Genomic_DNA"/>
</dbReference>
<dbReference type="SUPFAM" id="SSF69047">
    <property type="entry name" value="Hypothetical protein YjbJ"/>
    <property type="match status" value="1"/>
</dbReference>
<dbReference type="Pfam" id="PF05532">
    <property type="entry name" value="CsbD"/>
    <property type="match status" value="1"/>
</dbReference>
<reference evidence="3 4" key="1">
    <citation type="submission" date="2023-01" db="EMBL/GenBank/DDBJ databases">
        <title>Novel species of the genus Asticcacaulis isolated from rivers.</title>
        <authorList>
            <person name="Lu H."/>
        </authorList>
    </citation>
    <scope>NUCLEOTIDE SEQUENCE [LARGE SCALE GENOMIC DNA]</scope>
    <source>
        <strain evidence="3 4">DXS10W</strain>
    </source>
</reference>
<dbReference type="InterPro" id="IPR050423">
    <property type="entry name" value="UPF0337_stress_rsp"/>
</dbReference>
<dbReference type="InterPro" id="IPR026042">
    <property type="entry name" value="YjbJ"/>
</dbReference>
<gene>
    <name evidence="3" type="ORF">PQU94_05505</name>
</gene>
<accession>A0ABT5IC33</accession>
<evidence type="ECO:0000313" key="3">
    <source>
        <dbReference type="EMBL" id="MDC7693735.1"/>
    </source>
</evidence>
<sequence length="76" mass="8934">MNRNRIEGSWEQLKGHVQKAWGKLTNDDLDQIEGDRKLLAGKIQERYGVAQDEAELQIRRWNDEDDTVDSVIPERR</sequence>
<protein>
    <submittedName>
        <fullName evidence="3">CsbD family protein</fullName>
    </submittedName>
</protein>
<evidence type="ECO:0000259" key="2">
    <source>
        <dbReference type="Pfam" id="PF05532"/>
    </source>
</evidence>
<comment type="caution">
    <text evidence="3">The sequence shown here is derived from an EMBL/GenBank/DDBJ whole genome shotgun (WGS) entry which is preliminary data.</text>
</comment>
<dbReference type="Gene3D" id="1.10.1470.10">
    <property type="entry name" value="YjbJ"/>
    <property type="match status" value="1"/>
</dbReference>
<organism evidence="3 4">
    <name type="scientific">Asticcacaulis currens</name>
    <dbReference type="NCBI Taxonomy" id="2984210"/>
    <lineage>
        <taxon>Bacteria</taxon>
        <taxon>Pseudomonadati</taxon>
        <taxon>Pseudomonadota</taxon>
        <taxon>Alphaproteobacteria</taxon>
        <taxon>Caulobacterales</taxon>
        <taxon>Caulobacteraceae</taxon>
        <taxon>Asticcacaulis</taxon>
    </lineage>
</organism>
<dbReference type="PANTHER" id="PTHR34977">
    <property type="entry name" value="UPF0337 PROTEIN YJBJ"/>
    <property type="match status" value="1"/>
</dbReference>
<dbReference type="RefSeq" id="WP_272740493.1">
    <property type="nucleotide sequence ID" value="NZ_JAQQKW010000003.1"/>
</dbReference>
<feature type="domain" description="CsbD-like" evidence="2">
    <location>
        <begin position="4"/>
        <end position="55"/>
    </location>
</feature>
<dbReference type="PANTHER" id="PTHR34977:SF1">
    <property type="entry name" value="UPF0337 PROTEIN YJBJ"/>
    <property type="match status" value="1"/>
</dbReference>
<dbReference type="InterPro" id="IPR036629">
    <property type="entry name" value="YjbJ_sf"/>
</dbReference>
<comment type="similarity">
    <text evidence="1">Belongs to the UPF0337 (CsbD) family.</text>
</comment>
<dbReference type="InterPro" id="IPR008462">
    <property type="entry name" value="CsbD"/>
</dbReference>